<proteinExistence type="predicted"/>
<organism evidence="2 3">
    <name type="scientific">Pholiota conissans</name>
    <dbReference type="NCBI Taxonomy" id="109636"/>
    <lineage>
        <taxon>Eukaryota</taxon>
        <taxon>Fungi</taxon>
        <taxon>Dikarya</taxon>
        <taxon>Basidiomycota</taxon>
        <taxon>Agaricomycotina</taxon>
        <taxon>Agaricomycetes</taxon>
        <taxon>Agaricomycetidae</taxon>
        <taxon>Agaricales</taxon>
        <taxon>Agaricineae</taxon>
        <taxon>Strophariaceae</taxon>
        <taxon>Pholiota</taxon>
    </lineage>
</organism>
<sequence>MVKRGWTDVRRRTYERRQRRSEGGRAGVGREGKGNVDRGRSLASRQSLGCLMGWPGREQSLFVQILVLTPCAEKRDTSRMRYIASNCCVSFCLLPLYTSRQEVPDRAIMDLKLVNDKAVPIPFGER</sequence>
<keyword evidence="3" id="KW-1185">Reference proteome</keyword>
<reference evidence="2" key="1">
    <citation type="submission" date="2020-11" db="EMBL/GenBank/DDBJ databases">
        <authorList>
            <consortium name="DOE Joint Genome Institute"/>
            <person name="Ahrendt S."/>
            <person name="Riley R."/>
            <person name="Andreopoulos W."/>
            <person name="Labutti K."/>
            <person name="Pangilinan J."/>
            <person name="Ruiz-Duenas F.J."/>
            <person name="Barrasa J.M."/>
            <person name="Sanchez-Garcia M."/>
            <person name="Camarero S."/>
            <person name="Miyauchi S."/>
            <person name="Serrano A."/>
            <person name="Linde D."/>
            <person name="Babiker R."/>
            <person name="Drula E."/>
            <person name="Ayuso-Fernandez I."/>
            <person name="Pacheco R."/>
            <person name="Padilla G."/>
            <person name="Ferreira P."/>
            <person name="Barriuso J."/>
            <person name="Kellner H."/>
            <person name="Castanera R."/>
            <person name="Alfaro M."/>
            <person name="Ramirez L."/>
            <person name="Pisabarro A.G."/>
            <person name="Kuo A."/>
            <person name="Tritt A."/>
            <person name="Lipzen A."/>
            <person name="He G."/>
            <person name="Yan M."/>
            <person name="Ng V."/>
            <person name="Cullen D."/>
            <person name="Martin F."/>
            <person name="Rosso M.-N."/>
            <person name="Henrissat B."/>
            <person name="Hibbett D."/>
            <person name="Martinez A.T."/>
            <person name="Grigoriev I.V."/>
        </authorList>
    </citation>
    <scope>NUCLEOTIDE SEQUENCE</scope>
    <source>
        <strain evidence="2">CIRM-BRFM 674</strain>
    </source>
</reference>
<dbReference type="AlphaFoldDB" id="A0A9P6CR85"/>
<accession>A0A9P6CR85</accession>
<name>A0A9P6CR85_9AGAR</name>
<dbReference type="EMBL" id="MU155813">
    <property type="protein sequence ID" value="KAF9470905.1"/>
    <property type="molecule type" value="Genomic_DNA"/>
</dbReference>
<feature type="region of interest" description="Disordered" evidence="1">
    <location>
        <begin position="15"/>
        <end position="41"/>
    </location>
</feature>
<gene>
    <name evidence="2" type="ORF">BDN70DRAFT_888634</name>
</gene>
<dbReference type="Proteomes" id="UP000807469">
    <property type="component" value="Unassembled WGS sequence"/>
</dbReference>
<comment type="caution">
    <text evidence="2">The sequence shown here is derived from an EMBL/GenBank/DDBJ whole genome shotgun (WGS) entry which is preliminary data.</text>
</comment>
<evidence type="ECO:0000313" key="2">
    <source>
        <dbReference type="EMBL" id="KAF9470905.1"/>
    </source>
</evidence>
<evidence type="ECO:0000256" key="1">
    <source>
        <dbReference type="SAM" id="MobiDB-lite"/>
    </source>
</evidence>
<evidence type="ECO:0000313" key="3">
    <source>
        <dbReference type="Proteomes" id="UP000807469"/>
    </source>
</evidence>
<feature type="compositionally biased region" description="Basic and acidic residues" evidence="1">
    <location>
        <begin position="15"/>
        <end position="40"/>
    </location>
</feature>
<protein>
    <submittedName>
        <fullName evidence="2">Uncharacterized protein</fullName>
    </submittedName>
</protein>